<comment type="caution">
    <text evidence="1">The sequence shown here is derived from an EMBL/GenBank/DDBJ whole genome shotgun (WGS) entry which is preliminary data.</text>
</comment>
<accession>A0A644ZLM2</accession>
<reference evidence="1" key="1">
    <citation type="submission" date="2019-08" db="EMBL/GenBank/DDBJ databases">
        <authorList>
            <person name="Kucharzyk K."/>
            <person name="Murdoch R.W."/>
            <person name="Higgins S."/>
            <person name="Loffler F."/>
        </authorList>
    </citation>
    <scope>NUCLEOTIDE SEQUENCE</scope>
</reference>
<dbReference type="EMBL" id="VSSQ01009453">
    <property type="protein sequence ID" value="MPM41676.1"/>
    <property type="molecule type" value="Genomic_DNA"/>
</dbReference>
<sequence length="93" mass="10278">MYHEVCPYRNNIKPRELDLTDTPRFNKAQMALLRGLYAVGIRVIQIGGSAVQGFRKDGTTDVRFSASLIGTDTSGEKYENLDLAELLGKDGAE</sequence>
<gene>
    <name evidence="1" type="ORF">SDC9_88332</name>
</gene>
<evidence type="ECO:0000313" key="1">
    <source>
        <dbReference type="EMBL" id="MPM41676.1"/>
    </source>
</evidence>
<name>A0A644ZLM2_9ZZZZ</name>
<dbReference type="AlphaFoldDB" id="A0A644ZLM2"/>
<organism evidence="1">
    <name type="scientific">bioreactor metagenome</name>
    <dbReference type="NCBI Taxonomy" id="1076179"/>
    <lineage>
        <taxon>unclassified sequences</taxon>
        <taxon>metagenomes</taxon>
        <taxon>ecological metagenomes</taxon>
    </lineage>
</organism>
<proteinExistence type="predicted"/>
<protein>
    <submittedName>
        <fullName evidence="1">Uncharacterized protein</fullName>
    </submittedName>
</protein>